<dbReference type="CDD" id="cd02440">
    <property type="entry name" value="AdoMet_MTases"/>
    <property type="match status" value="1"/>
</dbReference>
<proteinExistence type="predicted"/>
<protein>
    <recommendedName>
        <fullName evidence="4">Methyltransferase domain-containing protein</fullName>
    </recommendedName>
</protein>
<dbReference type="RefSeq" id="XP_009032627.1">
    <property type="nucleotide sequence ID" value="XM_009034379.1"/>
</dbReference>
<name>F0XW71_AURAN</name>
<dbReference type="InterPro" id="IPR041698">
    <property type="entry name" value="Methyltransf_25"/>
</dbReference>
<feature type="region of interest" description="Disordered" evidence="2">
    <location>
        <begin position="635"/>
        <end position="654"/>
    </location>
</feature>
<dbReference type="eggNOG" id="ENOG502SVGC">
    <property type="taxonomic scope" value="Eukaryota"/>
</dbReference>
<evidence type="ECO:0000256" key="2">
    <source>
        <dbReference type="SAM" id="MobiDB-lite"/>
    </source>
</evidence>
<evidence type="ECO:0000256" key="1">
    <source>
        <dbReference type="SAM" id="Coils"/>
    </source>
</evidence>
<feature type="compositionally biased region" description="Pro residues" evidence="2">
    <location>
        <begin position="196"/>
        <end position="205"/>
    </location>
</feature>
<feature type="compositionally biased region" description="Basic and acidic residues" evidence="2">
    <location>
        <begin position="185"/>
        <end position="194"/>
    </location>
</feature>
<dbReference type="Gene3D" id="3.40.50.150">
    <property type="entry name" value="Vaccinia Virus protein VP39"/>
    <property type="match status" value="1"/>
</dbReference>
<keyword evidence="3" id="KW-1133">Transmembrane helix</keyword>
<sequence>MVWSGRQLSAWRGGGDLALRLSSNNTWARDAAPPKTDDLLRVVGGERESWRALPPPEPLAPRRHRHEVLVEAARREEGAAMPRGARLRAQTAAEGKLRELRRERDSASRCRRPRKKTTPTSAPKPPRPKKWALATPAAAASGRAAAPAARRRPSREKENEPELPKYSSQSKRLKAPRPISAPAKPAERRGRGSEPKPAPPPPPVPAGRGEGADQMMVGGATNPQYWDDVADDYDEEIMDTLAEDVTKVLRKRVRECARKLRRELEPGGVLVGLDAGCGVGKWLPFLAGCCDDLTAVDVSPKLLDCARRDYDGAPPCAFAVADLTRRESLAAFPAAHLCVSANVLIAPDLGTCGKILATTLDALRPGGYLVLLVPSNESARMVANTYAKYRAKKKKLGPSDRRNDFRTLDAVDVANSVWKRWGVRTQCYTLAALRDFVFAAPHDVEVERVDRVFYPWDTELNDVRIPRAEPRPYDWCAVVRKLDAPPDAAAPSRPSIVPGRPRLDRPSRMALVSTELVLRGADGDLALREPAGDLAPPAVSPERDTKALRGDPACYARALEQTVEAQQQEIRRGRAAVDAAEAEALAAARAAEATKTELINARSTYAMRVAELRAACAAETDDRVAAAVAEAKAHARRAEGRAAEEADRADREVRRADAEAKAARRSERRAALLVALLVAALAALGGAVHVAAGGARKRDRRAAAAARRLAAAARAAADDRDRGAEARAACGGAVADVAAHAAGLAEESYLCVSVADVAAVADRADAARSACL</sequence>
<feature type="region of interest" description="Disordered" evidence="2">
    <location>
        <begin position="73"/>
        <end position="217"/>
    </location>
</feature>
<feature type="domain" description="Methyltransferase" evidence="4">
    <location>
        <begin position="273"/>
        <end position="367"/>
    </location>
</feature>
<evidence type="ECO:0000259" key="4">
    <source>
        <dbReference type="Pfam" id="PF13649"/>
    </source>
</evidence>
<feature type="transmembrane region" description="Helical" evidence="3">
    <location>
        <begin position="670"/>
        <end position="692"/>
    </location>
</feature>
<accession>F0XW71</accession>
<gene>
    <name evidence="5" type="ORF">AURANDRAFT_60744</name>
</gene>
<dbReference type="Pfam" id="PF13649">
    <property type="entry name" value="Methyltransf_25"/>
    <property type="match status" value="1"/>
</dbReference>
<dbReference type="AlphaFoldDB" id="F0XW71"/>
<reference evidence="5 6" key="1">
    <citation type="journal article" date="2011" name="Proc. Natl. Acad. Sci. U.S.A.">
        <title>Niche of harmful alga Aureococcus anophagefferens revealed through ecogenomics.</title>
        <authorList>
            <person name="Gobler C.J."/>
            <person name="Berry D.L."/>
            <person name="Dyhrman S.T."/>
            <person name="Wilhelm S.W."/>
            <person name="Salamov A."/>
            <person name="Lobanov A.V."/>
            <person name="Zhang Y."/>
            <person name="Collier J.L."/>
            <person name="Wurch L.L."/>
            <person name="Kustka A.B."/>
            <person name="Dill B.D."/>
            <person name="Shah M."/>
            <person name="VerBerkmoes N.C."/>
            <person name="Kuo A."/>
            <person name="Terry A."/>
            <person name="Pangilinan J."/>
            <person name="Lindquist E.A."/>
            <person name="Lucas S."/>
            <person name="Paulsen I.T."/>
            <person name="Hattenrath-Lehmann T.K."/>
            <person name="Talmage S.C."/>
            <person name="Walker E.A."/>
            <person name="Koch F."/>
            <person name="Burson A.M."/>
            <person name="Marcoval M.A."/>
            <person name="Tang Y.Z."/>
            <person name="Lecleir G.R."/>
            <person name="Coyne K.J."/>
            <person name="Berg G.M."/>
            <person name="Bertrand E.M."/>
            <person name="Saito M.A."/>
            <person name="Gladyshev V.N."/>
            <person name="Grigoriev I.V."/>
        </authorList>
    </citation>
    <scope>NUCLEOTIDE SEQUENCE [LARGE SCALE GENOMIC DNA]</scope>
    <source>
        <strain evidence="6">CCMP 1984</strain>
    </source>
</reference>
<dbReference type="EMBL" id="GL833120">
    <property type="protein sequence ID" value="EGB13017.1"/>
    <property type="molecule type" value="Genomic_DNA"/>
</dbReference>
<evidence type="ECO:0000313" key="6">
    <source>
        <dbReference type="Proteomes" id="UP000002729"/>
    </source>
</evidence>
<organism evidence="6">
    <name type="scientific">Aureococcus anophagefferens</name>
    <name type="common">Harmful bloom alga</name>
    <dbReference type="NCBI Taxonomy" id="44056"/>
    <lineage>
        <taxon>Eukaryota</taxon>
        <taxon>Sar</taxon>
        <taxon>Stramenopiles</taxon>
        <taxon>Ochrophyta</taxon>
        <taxon>Pelagophyceae</taxon>
        <taxon>Pelagomonadales</taxon>
        <taxon>Pelagomonadaceae</taxon>
        <taxon>Aureococcus</taxon>
    </lineage>
</organism>
<evidence type="ECO:0000313" key="5">
    <source>
        <dbReference type="EMBL" id="EGB13017.1"/>
    </source>
</evidence>
<feature type="coiled-coil region" evidence="1">
    <location>
        <begin position="556"/>
        <end position="583"/>
    </location>
</feature>
<evidence type="ECO:0000256" key="3">
    <source>
        <dbReference type="SAM" id="Phobius"/>
    </source>
</evidence>
<dbReference type="PANTHER" id="PTHR48125">
    <property type="entry name" value="LP07818P1"/>
    <property type="match status" value="1"/>
</dbReference>
<dbReference type="KEGG" id="aaf:AURANDRAFT_60744"/>
<feature type="compositionally biased region" description="Low complexity" evidence="2">
    <location>
        <begin position="132"/>
        <end position="148"/>
    </location>
</feature>
<dbReference type="SUPFAM" id="SSF53335">
    <property type="entry name" value="S-adenosyl-L-methionine-dependent methyltransferases"/>
    <property type="match status" value="1"/>
</dbReference>
<dbReference type="InParanoid" id="F0XW71"/>
<dbReference type="GeneID" id="20223142"/>
<dbReference type="InterPro" id="IPR029063">
    <property type="entry name" value="SAM-dependent_MTases_sf"/>
</dbReference>
<dbReference type="OrthoDB" id="422867at2759"/>
<feature type="compositionally biased region" description="Basic and acidic residues" evidence="2">
    <location>
        <begin position="95"/>
        <end position="108"/>
    </location>
</feature>
<keyword evidence="1" id="KW-0175">Coiled coil</keyword>
<keyword evidence="3" id="KW-0472">Membrane</keyword>
<dbReference type="PANTHER" id="PTHR48125:SF10">
    <property type="entry name" value="OS12G0136300 PROTEIN"/>
    <property type="match status" value="1"/>
</dbReference>
<keyword evidence="3" id="KW-0812">Transmembrane</keyword>
<keyword evidence="6" id="KW-1185">Reference proteome</keyword>
<dbReference type="Proteomes" id="UP000002729">
    <property type="component" value="Unassembled WGS sequence"/>
</dbReference>